<dbReference type="AlphaFoldDB" id="A0A1F6FF95"/>
<organism evidence="2 3">
    <name type="scientific">Candidatus Kaiserbacteria bacterium RIFCSPLOWO2_12_FULL_45_26</name>
    <dbReference type="NCBI Taxonomy" id="1798525"/>
    <lineage>
        <taxon>Bacteria</taxon>
        <taxon>Candidatus Kaiseribacteriota</taxon>
    </lineage>
</organism>
<evidence type="ECO:0000256" key="1">
    <source>
        <dbReference type="SAM" id="Phobius"/>
    </source>
</evidence>
<feature type="transmembrane region" description="Helical" evidence="1">
    <location>
        <begin position="215"/>
        <end position="237"/>
    </location>
</feature>
<sequence length="362" mass="38990">MAPLGVSAQEVHQEFQETVKGEVIEIVEQFDRDIMGTGATTTVQEMRILIKEGEREGEVVKLENDLVVLSVGDKIFVNRLLSIDGTEYYIFKDVERRGPLVALVVIFVGLVVWLSGWQGVRAVFSLGLSIIAILFVLVPALIAGYSPALVSLGAAAVILSITLFLTHGFKPRVVVTFFGTMGAVTLTCVLAYVWVEWMRFTGFGDDASVYLNFATGGKLDLTGLLLGGIIIGLLGVLDDVSITQASVVQELKSANPLLGFGELYKRAMRVGKDHVGSLVNTLALAYAGASLPLLLLYSFSESSMTILVNQEVLAAEVVRIIVSSIGLIMAAPLTTALAAWYFRDREVDAPSAVACAHGHHHH</sequence>
<dbReference type="EMBL" id="MFMM01000001">
    <property type="protein sequence ID" value="OGG84535.1"/>
    <property type="molecule type" value="Genomic_DNA"/>
</dbReference>
<feature type="transmembrane region" description="Helical" evidence="1">
    <location>
        <begin position="275"/>
        <end position="297"/>
    </location>
</feature>
<feature type="transmembrane region" description="Helical" evidence="1">
    <location>
        <begin position="173"/>
        <end position="195"/>
    </location>
</feature>
<protein>
    <recommendedName>
        <fullName evidence="4">YibE/F family protein</fullName>
    </recommendedName>
</protein>
<evidence type="ECO:0000313" key="2">
    <source>
        <dbReference type="EMBL" id="OGG84535.1"/>
    </source>
</evidence>
<keyword evidence="1" id="KW-0472">Membrane</keyword>
<keyword evidence="1" id="KW-0812">Transmembrane</keyword>
<comment type="caution">
    <text evidence="2">The sequence shown here is derived from an EMBL/GenBank/DDBJ whole genome shotgun (WGS) entry which is preliminary data.</text>
</comment>
<feature type="transmembrane region" description="Helical" evidence="1">
    <location>
        <begin position="148"/>
        <end position="166"/>
    </location>
</feature>
<reference evidence="2 3" key="1">
    <citation type="journal article" date="2016" name="Nat. Commun.">
        <title>Thousands of microbial genomes shed light on interconnected biogeochemical processes in an aquifer system.</title>
        <authorList>
            <person name="Anantharaman K."/>
            <person name="Brown C.T."/>
            <person name="Hug L.A."/>
            <person name="Sharon I."/>
            <person name="Castelle C.J."/>
            <person name="Probst A.J."/>
            <person name="Thomas B.C."/>
            <person name="Singh A."/>
            <person name="Wilkins M.J."/>
            <person name="Karaoz U."/>
            <person name="Brodie E.L."/>
            <person name="Williams K.H."/>
            <person name="Hubbard S.S."/>
            <person name="Banfield J.F."/>
        </authorList>
    </citation>
    <scope>NUCLEOTIDE SEQUENCE [LARGE SCALE GENOMIC DNA]</scope>
</reference>
<keyword evidence="1" id="KW-1133">Transmembrane helix</keyword>
<gene>
    <name evidence="2" type="ORF">A3G90_00360</name>
</gene>
<evidence type="ECO:0000313" key="3">
    <source>
        <dbReference type="Proteomes" id="UP000177325"/>
    </source>
</evidence>
<dbReference type="Proteomes" id="UP000177325">
    <property type="component" value="Unassembled WGS sequence"/>
</dbReference>
<dbReference type="Pfam" id="PF07907">
    <property type="entry name" value="YibE_F"/>
    <property type="match status" value="1"/>
</dbReference>
<feature type="transmembrane region" description="Helical" evidence="1">
    <location>
        <begin position="123"/>
        <end position="142"/>
    </location>
</feature>
<feature type="transmembrane region" description="Helical" evidence="1">
    <location>
        <begin position="98"/>
        <end position="116"/>
    </location>
</feature>
<feature type="transmembrane region" description="Helical" evidence="1">
    <location>
        <begin position="317"/>
        <end position="342"/>
    </location>
</feature>
<dbReference type="PANTHER" id="PTHR41771:SF1">
    <property type="entry name" value="MEMBRANE PROTEIN"/>
    <property type="match status" value="1"/>
</dbReference>
<evidence type="ECO:0008006" key="4">
    <source>
        <dbReference type="Google" id="ProtNLM"/>
    </source>
</evidence>
<proteinExistence type="predicted"/>
<accession>A0A1F6FF95</accession>
<dbReference type="PANTHER" id="PTHR41771">
    <property type="entry name" value="MEMBRANE PROTEIN-RELATED"/>
    <property type="match status" value="1"/>
</dbReference>
<dbReference type="InterPro" id="IPR012507">
    <property type="entry name" value="YibE_F"/>
</dbReference>
<name>A0A1F6FF95_9BACT</name>